<dbReference type="CDD" id="cd09859">
    <property type="entry name" value="PIN_53EXO"/>
    <property type="match status" value="1"/>
</dbReference>
<evidence type="ECO:0000256" key="9">
    <source>
        <dbReference type="ARBA" id="ARBA00022801"/>
    </source>
</evidence>
<dbReference type="Gene3D" id="3.30.70.370">
    <property type="match status" value="1"/>
</dbReference>
<dbReference type="Pfam" id="PF01367">
    <property type="entry name" value="5_3_exonuc"/>
    <property type="match status" value="1"/>
</dbReference>
<dbReference type="PANTHER" id="PTHR10133:SF27">
    <property type="entry name" value="DNA POLYMERASE NU"/>
    <property type="match status" value="1"/>
</dbReference>
<evidence type="ECO:0000256" key="8">
    <source>
        <dbReference type="ARBA" id="ARBA00022763"/>
    </source>
</evidence>
<dbReference type="SMART" id="SM00475">
    <property type="entry name" value="53EXOc"/>
    <property type="match status" value="1"/>
</dbReference>
<evidence type="ECO:0000259" key="18">
    <source>
        <dbReference type="SMART" id="SM00482"/>
    </source>
</evidence>
<accession>A0A926EB49</accession>
<feature type="domain" description="DNA-directed DNA polymerase family A palm" evidence="18">
    <location>
        <begin position="646"/>
        <end position="853"/>
    </location>
</feature>
<organism evidence="19 20">
    <name type="scientific">Lentihominibacter hominis</name>
    <dbReference type="NCBI Taxonomy" id="2763645"/>
    <lineage>
        <taxon>Bacteria</taxon>
        <taxon>Bacillati</taxon>
        <taxon>Bacillota</taxon>
        <taxon>Clostridia</taxon>
        <taxon>Peptostreptococcales</taxon>
        <taxon>Anaerovoracaceae</taxon>
        <taxon>Lentihominibacter</taxon>
    </lineage>
</organism>
<dbReference type="FunFam" id="1.10.150.20:FF:000003">
    <property type="entry name" value="DNA polymerase I"/>
    <property type="match status" value="1"/>
</dbReference>
<evidence type="ECO:0000256" key="13">
    <source>
        <dbReference type="ARBA" id="ARBA00023204"/>
    </source>
</evidence>
<evidence type="ECO:0000256" key="3">
    <source>
        <dbReference type="ARBA" id="ARBA00020311"/>
    </source>
</evidence>
<reference evidence="19" key="1">
    <citation type="submission" date="2020-08" db="EMBL/GenBank/DDBJ databases">
        <title>Genome public.</title>
        <authorList>
            <person name="Liu C."/>
            <person name="Sun Q."/>
        </authorList>
    </citation>
    <scope>NUCLEOTIDE SEQUENCE</scope>
    <source>
        <strain evidence="19">NSJ-24</strain>
    </source>
</reference>
<dbReference type="InterPro" id="IPR054690">
    <property type="entry name" value="DNA_polI_exonuclease"/>
</dbReference>
<evidence type="ECO:0000313" key="20">
    <source>
        <dbReference type="Proteomes" id="UP000610862"/>
    </source>
</evidence>
<dbReference type="AlphaFoldDB" id="A0A926EB49"/>
<evidence type="ECO:0000256" key="12">
    <source>
        <dbReference type="ARBA" id="ARBA00023125"/>
    </source>
</evidence>
<evidence type="ECO:0000256" key="10">
    <source>
        <dbReference type="ARBA" id="ARBA00022839"/>
    </source>
</evidence>
<keyword evidence="12 16" id="KW-0238">DNA-binding</keyword>
<dbReference type="GO" id="GO:0003677">
    <property type="term" value="F:DNA binding"/>
    <property type="evidence" value="ECO:0007669"/>
    <property type="project" value="UniProtKB-UniRule"/>
</dbReference>
<evidence type="ECO:0000256" key="4">
    <source>
        <dbReference type="ARBA" id="ARBA00022679"/>
    </source>
</evidence>
<dbReference type="InterPro" id="IPR019760">
    <property type="entry name" value="DNA-dir_DNA_pol_A_CS"/>
</dbReference>
<dbReference type="InterPro" id="IPR008918">
    <property type="entry name" value="HhH2"/>
</dbReference>
<dbReference type="EC" id="2.7.7.7" evidence="2 15"/>
<keyword evidence="20" id="KW-1185">Reference proteome</keyword>
<protein>
    <recommendedName>
        <fullName evidence="3 15">DNA polymerase I</fullName>
        <ecNumber evidence="2 15">2.7.7.7</ecNumber>
    </recommendedName>
</protein>
<evidence type="ECO:0000313" key="19">
    <source>
        <dbReference type="EMBL" id="MBC8568896.1"/>
    </source>
</evidence>
<dbReference type="Pfam" id="PF22619">
    <property type="entry name" value="DNA_polI_exo1"/>
    <property type="match status" value="1"/>
</dbReference>
<keyword evidence="5 16" id="KW-0548">Nucleotidyltransferase</keyword>
<dbReference type="SMART" id="SM00279">
    <property type="entry name" value="HhH2"/>
    <property type="match status" value="1"/>
</dbReference>
<dbReference type="InterPro" id="IPR002421">
    <property type="entry name" value="5-3_exonuclease"/>
</dbReference>
<evidence type="ECO:0000256" key="11">
    <source>
        <dbReference type="ARBA" id="ARBA00022932"/>
    </source>
</evidence>
<dbReference type="NCBIfam" id="NF004397">
    <property type="entry name" value="PRK05755.1"/>
    <property type="match status" value="1"/>
</dbReference>
<dbReference type="SUPFAM" id="SSF47807">
    <property type="entry name" value="5' to 3' exonuclease, C-terminal subdomain"/>
    <property type="match status" value="1"/>
</dbReference>
<dbReference type="PRINTS" id="PR00868">
    <property type="entry name" value="DNAPOLI"/>
</dbReference>
<dbReference type="CDD" id="cd06140">
    <property type="entry name" value="DNA_polA_I_Bacillus_like_exo"/>
    <property type="match status" value="1"/>
</dbReference>
<dbReference type="InterPro" id="IPR012337">
    <property type="entry name" value="RNaseH-like_sf"/>
</dbReference>
<evidence type="ECO:0000256" key="6">
    <source>
        <dbReference type="ARBA" id="ARBA00022705"/>
    </source>
</evidence>
<keyword evidence="7" id="KW-0540">Nuclease</keyword>
<dbReference type="GO" id="GO:0003887">
    <property type="term" value="F:DNA-directed DNA polymerase activity"/>
    <property type="evidence" value="ECO:0007669"/>
    <property type="project" value="UniProtKB-UniRule"/>
</dbReference>
<dbReference type="InterPro" id="IPR020046">
    <property type="entry name" value="5-3_exonucl_a-hlix_arch_N"/>
</dbReference>
<dbReference type="InterPro" id="IPR036279">
    <property type="entry name" value="5-3_exonuclease_C_sf"/>
</dbReference>
<dbReference type="InterPro" id="IPR002298">
    <property type="entry name" value="DNA_polymerase_A"/>
</dbReference>
<dbReference type="FunFam" id="3.40.50.1010:FF:000001">
    <property type="entry name" value="DNA polymerase I"/>
    <property type="match status" value="1"/>
</dbReference>
<dbReference type="Proteomes" id="UP000610862">
    <property type="component" value="Unassembled WGS sequence"/>
</dbReference>
<dbReference type="InterPro" id="IPR043502">
    <property type="entry name" value="DNA/RNA_pol_sf"/>
</dbReference>
<comment type="similarity">
    <text evidence="1 16">Belongs to the DNA polymerase type-A family.</text>
</comment>
<evidence type="ECO:0000256" key="16">
    <source>
        <dbReference type="RuleBase" id="RU004460"/>
    </source>
</evidence>
<dbReference type="Gene3D" id="1.20.1060.10">
    <property type="entry name" value="Taq DNA Polymerase, Chain T, domain 4"/>
    <property type="match status" value="1"/>
</dbReference>
<dbReference type="GO" id="GO:0006302">
    <property type="term" value="P:double-strand break repair"/>
    <property type="evidence" value="ECO:0007669"/>
    <property type="project" value="TreeGrafter"/>
</dbReference>
<gene>
    <name evidence="16 19" type="primary">polA</name>
    <name evidence="19" type="ORF">H8692_09015</name>
</gene>
<dbReference type="PANTHER" id="PTHR10133">
    <property type="entry name" value="DNA POLYMERASE I"/>
    <property type="match status" value="1"/>
</dbReference>
<evidence type="ECO:0000256" key="2">
    <source>
        <dbReference type="ARBA" id="ARBA00012417"/>
    </source>
</evidence>
<keyword evidence="6 16" id="KW-0235">DNA replication</keyword>
<keyword evidence="10 16" id="KW-0269">Exonuclease</keyword>
<dbReference type="SMART" id="SM00482">
    <property type="entry name" value="POLAc"/>
    <property type="match status" value="1"/>
</dbReference>
<name>A0A926EB49_9FIRM</name>
<dbReference type="InterPro" id="IPR036397">
    <property type="entry name" value="RNaseH_sf"/>
</dbReference>
<dbReference type="InterPro" id="IPR020045">
    <property type="entry name" value="DNA_polI_H3TH"/>
</dbReference>
<dbReference type="Gene3D" id="1.10.150.20">
    <property type="entry name" value="5' to 3' exonuclease, C-terminal subdomain"/>
    <property type="match status" value="2"/>
</dbReference>
<evidence type="ECO:0000256" key="14">
    <source>
        <dbReference type="ARBA" id="ARBA00049244"/>
    </source>
</evidence>
<dbReference type="InterPro" id="IPR029060">
    <property type="entry name" value="PIN-like_dom_sf"/>
</dbReference>
<dbReference type="CDD" id="cd09898">
    <property type="entry name" value="H3TH_53EXO"/>
    <property type="match status" value="1"/>
</dbReference>
<keyword evidence="13 16" id="KW-0234">DNA repair</keyword>
<dbReference type="PROSITE" id="PS00447">
    <property type="entry name" value="DNA_POLYMERASE_A"/>
    <property type="match status" value="1"/>
</dbReference>
<dbReference type="EMBL" id="JACRTA010000003">
    <property type="protein sequence ID" value="MBC8568896.1"/>
    <property type="molecule type" value="Genomic_DNA"/>
</dbReference>
<dbReference type="Gene3D" id="3.30.420.10">
    <property type="entry name" value="Ribonuclease H-like superfamily/Ribonuclease H"/>
    <property type="match status" value="1"/>
</dbReference>
<dbReference type="FunFam" id="1.10.150.20:FF:000002">
    <property type="entry name" value="DNA polymerase I"/>
    <property type="match status" value="1"/>
</dbReference>
<dbReference type="CDD" id="cd08637">
    <property type="entry name" value="DNA_pol_A_pol_I_C"/>
    <property type="match status" value="1"/>
</dbReference>
<dbReference type="GO" id="GO:0006261">
    <property type="term" value="P:DNA-templated DNA replication"/>
    <property type="evidence" value="ECO:0007669"/>
    <property type="project" value="UniProtKB-UniRule"/>
</dbReference>
<dbReference type="InterPro" id="IPR018320">
    <property type="entry name" value="DNA_polymerase_1"/>
</dbReference>
<proteinExistence type="inferred from homology"/>
<keyword evidence="4 16" id="KW-0808">Transferase</keyword>
<dbReference type="InterPro" id="IPR001098">
    <property type="entry name" value="DNA-dir_DNA_pol_A_palm_dom"/>
</dbReference>
<dbReference type="Pfam" id="PF00476">
    <property type="entry name" value="DNA_pol_A"/>
    <property type="match status" value="1"/>
</dbReference>
<evidence type="ECO:0000256" key="7">
    <source>
        <dbReference type="ARBA" id="ARBA00022722"/>
    </source>
</evidence>
<dbReference type="SUPFAM" id="SSF88723">
    <property type="entry name" value="PIN domain-like"/>
    <property type="match status" value="1"/>
</dbReference>
<keyword evidence="11 16" id="KW-0239">DNA-directed DNA polymerase</keyword>
<comment type="catalytic activity">
    <reaction evidence="14 16">
        <text>DNA(n) + a 2'-deoxyribonucleoside 5'-triphosphate = DNA(n+1) + diphosphate</text>
        <dbReference type="Rhea" id="RHEA:22508"/>
        <dbReference type="Rhea" id="RHEA-COMP:17339"/>
        <dbReference type="Rhea" id="RHEA-COMP:17340"/>
        <dbReference type="ChEBI" id="CHEBI:33019"/>
        <dbReference type="ChEBI" id="CHEBI:61560"/>
        <dbReference type="ChEBI" id="CHEBI:173112"/>
        <dbReference type="EC" id="2.7.7.7"/>
    </reaction>
</comment>
<evidence type="ECO:0000256" key="5">
    <source>
        <dbReference type="ARBA" id="ARBA00022695"/>
    </source>
</evidence>
<dbReference type="SUPFAM" id="SSF53098">
    <property type="entry name" value="Ribonuclease H-like"/>
    <property type="match status" value="1"/>
</dbReference>
<comment type="caution">
    <text evidence="19">The sequence shown here is derived from an EMBL/GenBank/DDBJ whole genome shotgun (WGS) entry which is preliminary data.</text>
</comment>
<dbReference type="Gene3D" id="3.40.50.1010">
    <property type="entry name" value="5'-nuclease"/>
    <property type="match status" value="1"/>
</dbReference>
<comment type="subunit">
    <text evidence="16">Single-chain monomer with multiple functions.</text>
</comment>
<dbReference type="RefSeq" id="WP_177268374.1">
    <property type="nucleotide sequence ID" value="NZ_JACRTA010000003.1"/>
</dbReference>
<dbReference type="GO" id="GO:0008409">
    <property type="term" value="F:5'-3' exonuclease activity"/>
    <property type="evidence" value="ECO:0007669"/>
    <property type="project" value="UniProtKB-UniRule"/>
</dbReference>
<dbReference type="FunFam" id="1.20.1060.10:FF:000001">
    <property type="entry name" value="DNA polymerase I"/>
    <property type="match status" value="1"/>
</dbReference>
<keyword evidence="8 16" id="KW-0227">DNA damage</keyword>
<comment type="function">
    <text evidence="16">In addition to polymerase activity, this DNA polymerase exhibits 5'-3' exonuclease activity.</text>
</comment>
<evidence type="ECO:0000256" key="1">
    <source>
        <dbReference type="ARBA" id="ARBA00007705"/>
    </source>
</evidence>
<evidence type="ECO:0000259" key="17">
    <source>
        <dbReference type="SMART" id="SM00475"/>
    </source>
</evidence>
<keyword evidence="9 16" id="KW-0378">Hydrolase</keyword>
<dbReference type="NCBIfam" id="TIGR00593">
    <property type="entry name" value="pola"/>
    <property type="match status" value="1"/>
</dbReference>
<dbReference type="SUPFAM" id="SSF56672">
    <property type="entry name" value="DNA/RNA polymerases"/>
    <property type="match status" value="1"/>
</dbReference>
<sequence length="889" mass="101239">MKKIAIIDGNSLINRAYYAMRNPMITKDGIFTQGIFGFLNMLDKIKRDYEPEYMAVAFDMKAPTFRHKEYEEYKAGRKKMPPELAMQIPLLKDILRAMNIKQLELEGFEADDIIGTIAKKAETEGLNPYIITGDKDELQLASDVTKVIITRKGVSEFDIYDREAMIEKYGFTPEQFIDFKGLMGDQSDNIPGVPGVGEKTATKLVMEFGSIENLLSNTDNIKPKGVKQKIEDNAQMAVMSKRLATINTQVPIEVNFEEFFIEEPDYDKLVELYTKLEFNKFLKKLNIGISNKTFSEENDSHNMPVDTSAFQRIIIDSDESLNKITFSDKTVIKVFGDYNHTGDVFIEGVAAVNGGIYYYFDYQKLENFPDWLLRQDVTYWGHGLKRDYFMLMCEGVKNFDTGFDTMIAQYVLDSGRSNYSLAAISNEYLHITVKDEKNFFSDNGQVDMFSDNKKAYVDYGFDVCTAVLNLADMQKERLKQEELDNVFYNVEIPLIIVMASMEYEGFKVDKNVLRQFGHVMAEKIDEISAKVFQLAGETFNLNSPFQLGDILFEKLGLPAGKKTKRGYSTSADILEKIKDKHPIVPAVLEYRTLSKLKSTYIEGLIPLISETDGKVHAHFNQTVTTTGRISCTEPNLQNIPIRQEMGRKLRKAFIPDSDDCVLVGADYSQIELRVLAHMSADQALIEAFNRGEDIHRATAANVLGVPEEEITIEERSRAKAVNFGVIYGMSSFGLSTELNITRKDAEEYINTYFKKHMAVKAFMDGQVEFCREKGYVTTIMGRKRYIKEIKASAYMVRQVGERLAMNTPIQGSAADIIKIAMIKVYNAIKERNLKSSLILQVHDELIINTYKDEKEEIEKLLVENMEGAYQMAVKLKADLNEGSSWYELK</sequence>
<feature type="domain" description="5'-3' exonuclease" evidence="17">
    <location>
        <begin position="2"/>
        <end position="262"/>
    </location>
</feature>
<evidence type="ECO:0000256" key="15">
    <source>
        <dbReference type="NCBIfam" id="TIGR00593"/>
    </source>
</evidence>
<dbReference type="Pfam" id="PF02739">
    <property type="entry name" value="5_3_exonuc_N"/>
    <property type="match status" value="1"/>
</dbReference>